<evidence type="ECO:0000313" key="2">
    <source>
        <dbReference type="Proteomes" id="UP001305928"/>
    </source>
</evidence>
<protein>
    <submittedName>
        <fullName evidence="1">Uncharacterized protein</fullName>
    </submittedName>
</protein>
<reference evidence="1 2" key="1">
    <citation type="submission" date="2023-11" db="EMBL/GenBank/DDBJ databases">
        <title>Complete genome of Pseudomonas benzenivorans BA3361.</title>
        <authorList>
            <person name="Shin S.Y."/>
            <person name="Song J."/>
            <person name="Kang H."/>
        </authorList>
    </citation>
    <scope>NUCLEOTIDE SEQUENCE [LARGE SCALE GENOMIC DNA]</scope>
    <source>
        <strain evidence="1 2">HNIBRBA3361</strain>
    </source>
</reference>
<name>A0ABZ0PY65_9PSED</name>
<dbReference type="EMBL" id="CP137892">
    <property type="protein sequence ID" value="WPC06138.1"/>
    <property type="molecule type" value="Genomic_DNA"/>
</dbReference>
<evidence type="ECO:0000313" key="1">
    <source>
        <dbReference type="EMBL" id="WPC06138.1"/>
    </source>
</evidence>
<dbReference type="Proteomes" id="UP001305928">
    <property type="component" value="Chromosome"/>
</dbReference>
<gene>
    <name evidence="1" type="ORF">SBP02_05125</name>
</gene>
<dbReference type="RefSeq" id="WP_318645319.1">
    <property type="nucleotide sequence ID" value="NZ_CP137892.1"/>
</dbReference>
<organism evidence="1 2">
    <name type="scientific">Pseudomonas benzenivorans</name>
    <dbReference type="NCBI Taxonomy" id="556533"/>
    <lineage>
        <taxon>Bacteria</taxon>
        <taxon>Pseudomonadati</taxon>
        <taxon>Pseudomonadota</taxon>
        <taxon>Gammaproteobacteria</taxon>
        <taxon>Pseudomonadales</taxon>
        <taxon>Pseudomonadaceae</taxon>
        <taxon>Pseudomonas</taxon>
    </lineage>
</organism>
<keyword evidence="2" id="KW-1185">Reference proteome</keyword>
<accession>A0ABZ0PY65</accession>
<proteinExistence type="predicted"/>
<sequence length="101" mass="10737">MDTKDSQLAELLSLTARSMTHLTAALAQMSFELMRSGDPSSQRAGQRMIDHLAQISGELDQQWAMIGALTGQPASGEKTDLVVEVQMQAGPADDWSSGSGS</sequence>